<evidence type="ECO:0000313" key="6">
    <source>
        <dbReference type="Proteomes" id="UP000695562"/>
    </source>
</evidence>
<dbReference type="EMBL" id="AJWJ01000285">
    <property type="protein sequence ID" value="KAF2072392.1"/>
    <property type="molecule type" value="Genomic_DNA"/>
</dbReference>
<dbReference type="InterPro" id="IPR035206">
    <property type="entry name" value="Proteasome_beta2"/>
</dbReference>
<name>A0A8J4V3A3_9MYCE</name>
<dbReference type="GO" id="GO:0005839">
    <property type="term" value="C:proteasome core complex"/>
    <property type="evidence" value="ECO:0007669"/>
    <property type="project" value="InterPro"/>
</dbReference>
<evidence type="ECO:0000256" key="3">
    <source>
        <dbReference type="ARBA" id="ARBA00023242"/>
    </source>
</evidence>
<keyword evidence="1 4" id="KW-0963">Cytoplasm</keyword>
<comment type="caution">
    <text evidence="5">The sequence shown here is derived from an EMBL/GenBank/DDBJ whole genome shotgun (WGS) entry which is preliminary data.</text>
</comment>
<dbReference type="InterPro" id="IPR029055">
    <property type="entry name" value="Ntn_hydrolases_N"/>
</dbReference>
<dbReference type="InterPro" id="IPR023333">
    <property type="entry name" value="Proteasome_suB-type"/>
</dbReference>
<dbReference type="AlphaFoldDB" id="A0A8J4V3A3"/>
<dbReference type="OrthoDB" id="268428at2759"/>
<proteinExistence type="inferred from homology"/>
<keyword evidence="6" id="KW-1185">Reference proteome</keyword>
<dbReference type="Proteomes" id="UP000695562">
    <property type="component" value="Unassembled WGS sequence"/>
</dbReference>
<evidence type="ECO:0000256" key="1">
    <source>
        <dbReference type="ARBA" id="ARBA00022490"/>
    </source>
</evidence>
<evidence type="ECO:0000313" key="5">
    <source>
        <dbReference type="EMBL" id="KAF2072392.1"/>
    </source>
</evidence>
<sequence>METLLAFIVNDGVLCLADAGITRSIVKMKEDEDKIMVLEGNKLLLSAGEPGDRAQFCEYIAKNLKLYNLRHGYSLSTPACANFVRSELAASIRSNPYQVNLILAGFDNDTGASLFFLDYLGSLQKLDFACHGYASYFLLGLLDRHHKTTLSAAEGVDLMRKCVEELQTRFLVNGKYVLKHISKDGVMVIPFN</sequence>
<comment type="subunit">
    <text evidence="4">Component of the proteasome complex.</text>
</comment>
<gene>
    <name evidence="5" type="ORF">CYY_006310</name>
</gene>
<keyword evidence="2 4" id="KW-0647">Proteasome</keyword>
<dbReference type="PROSITE" id="PS51476">
    <property type="entry name" value="PROTEASOME_BETA_2"/>
    <property type="match status" value="1"/>
</dbReference>
<dbReference type="Gene3D" id="3.60.20.10">
    <property type="entry name" value="Glutamine Phosphoribosylpyrophosphate, subunit 1, domain 1"/>
    <property type="match status" value="1"/>
</dbReference>
<keyword evidence="3 4" id="KW-0539">Nucleus</keyword>
<protein>
    <recommendedName>
        <fullName evidence="4">Proteasome subunit beta</fullName>
    </recommendedName>
</protein>
<dbReference type="InterPro" id="IPR001353">
    <property type="entry name" value="Proteasome_sua/b"/>
</dbReference>
<accession>A0A8J4V3A3</accession>
<dbReference type="GO" id="GO:0010498">
    <property type="term" value="P:proteasomal protein catabolic process"/>
    <property type="evidence" value="ECO:0007669"/>
    <property type="project" value="InterPro"/>
</dbReference>
<organism evidence="5 6">
    <name type="scientific">Polysphondylium violaceum</name>
    <dbReference type="NCBI Taxonomy" id="133409"/>
    <lineage>
        <taxon>Eukaryota</taxon>
        <taxon>Amoebozoa</taxon>
        <taxon>Evosea</taxon>
        <taxon>Eumycetozoa</taxon>
        <taxon>Dictyostelia</taxon>
        <taxon>Dictyosteliales</taxon>
        <taxon>Dictyosteliaceae</taxon>
        <taxon>Polysphondylium</taxon>
    </lineage>
</organism>
<dbReference type="PANTHER" id="PTHR32194:SF2">
    <property type="entry name" value="PROTEASOME SUBUNIT BETA TYPE-1"/>
    <property type="match status" value="1"/>
</dbReference>
<reference evidence="5" key="1">
    <citation type="submission" date="2020-01" db="EMBL/GenBank/DDBJ databases">
        <title>Development of genomics and gene disruption for Polysphondylium violaceum indicates a role for the polyketide synthase stlB in stalk morphogenesis.</title>
        <authorList>
            <person name="Narita B."/>
            <person name="Kawabe Y."/>
            <person name="Kin K."/>
            <person name="Saito T."/>
            <person name="Gibbs R."/>
            <person name="Kuspa A."/>
            <person name="Muzny D."/>
            <person name="Queller D."/>
            <person name="Richards S."/>
            <person name="Strassman J."/>
            <person name="Sucgang R."/>
            <person name="Worley K."/>
            <person name="Schaap P."/>
        </authorList>
    </citation>
    <scope>NUCLEOTIDE SEQUENCE</scope>
    <source>
        <strain evidence="5">QSvi11</strain>
    </source>
</reference>
<dbReference type="Pfam" id="PF00227">
    <property type="entry name" value="Proteasome"/>
    <property type="match status" value="1"/>
</dbReference>
<evidence type="ECO:0000256" key="4">
    <source>
        <dbReference type="RuleBase" id="RU004203"/>
    </source>
</evidence>
<dbReference type="SUPFAM" id="SSF56235">
    <property type="entry name" value="N-terminal nucleophile aminohydrolases (Ntn hydrolases)"/>
    <property type="match status" value="1"/>
</dbReference>
<dbReference type="CDD" id="cd03758">
    <property type="entry name" value="proteasome_beta_type_2"/>
    <property type="match status" value="1"/>
</dbReference>
<dbReference type="PANTHER" id="PTHR32194">
    <property type="entry name" value="METALLOPROTEASE TLDD"/>
    <property type="match status" value="1"/>
</dbReference>
<comment type="subcellular location">
    <subcellularLocation>
        <location evidence="4">Cytoplasm</location>
    </subcellularLocation>
    <subcellularLocation>
        <location evidence="4">Nucleus</location>
    </subcellularLocation>
</comment>
<comment type="function">
    <text evidence="4">Component of the proteasome, a multicatalytic proteinase complex which is characterized by its ability to cleave peptides with Arg, Phe, Tyr, Leu, and Glu adjacent to the leaving group at neutral or slightly basic pH. The proteasome has an ATP-dependent proteolytic activity.</text>
</comment>
<comment type="similarity">
    <text evidence="4">Belongs to the peptidase T1B family.</text>
</comment>
<evidence type="ECO:0000256" key="2">
    <source>
        <dbReference type="ARBA" id="ARBA00022942"/>
    </source>
</evidence>
<dbReference type="GO" id="GO:0005634">
    <property type="term" value="C:nucleus"/>
    <property type="evidence" value="ECO:0007669"/>
    <property type="project" value="UniProtKB-SubCell"/>
</dbReference>
<dbReference type="GO" id="GO:0005737">
    <property type="term" value="C:cytoplasm"/>
    <property type="evidence" value="ECO:0007669"/>
    <property type="project" value="UniProtKB-SubCell"/>
</dbReference>